<protein>
    <recommendedName>
        <fullName evidence="1">Glycoside hydrolase family 2 catalytic domain-containing protein</fullName>
    </recommendedName>
</protein>
<dbReference type="AlphaFoldDB" id="A0A2S7T4A9"/>
<dbReference type="GO" id="GO:0005975">
    <property type="term" value="P:carbohydrate metabolic process"/>
    <property type="evidence" value="ECO:0007669"/>
    <property type="project" value="InterPro"/>
</dbReference>
<feature type="domain" description="Glycoside hydrolase family 2 catalytic" evidence="1">
    <location>
        <begin position="24"/>
        <end position="233"/>
    </location>
</feature>
<dbReference type="OrthoDB" id="1205943at2"/>
<reference evidence="3" key="1">
    <citation type="submission" date="2016-11" db="EMBL/GenBank/DDBJ databases">
        <title>Trade-off between light-utilization and light-protection in marine flavobacteria.</title>
        <authorList>
            <person name="Kumagai Y."/>
            <person name="Yoshizawa S."/>
            <person name="Kogure K."/>
        </authorList>
    </citation>
    <scope>NUCLEOTIDE SEQUENCE [LARGE SCALE GENOMIC DNA]</scope>
    <source>
        <strain evidence="3">SG-18</strain>
    </source>
</reference>
<evidence type="ECO:0000313" key="2">
    <source>
        <dbReference type="EMBL" id="PQJ14743.1"/>
    </source>
</evidence>
<dbReference type="GO" id="GO:0004553">
    <property type="term" value="F:hydrolase activity, hydrolyzing O-glycosyl compounds"/>
    <property type="evidence" value="ECO:0007669"/>
    <property type="project" value="InterPro"/>
</dbReference>
<dbReference type="PANTHER" id="PTHR42732:SF1">
    <property type="entry name" value="BETA-MANNOSIDASE"/>
    <property type="match status" value="1"/>
</dbReference>
<evidence type="ECO:0000313" key="3">
    <source>
        <dbReference type="Proteomes" id="UP000239366"/>
    </source>
</evidence>
<dbReference type="EMBL" id="MQVX01000001">
    <property type="protein sequence ID" value="PQJ14743.1"/>
    <property type="molecule type" value="Genomic_DNA"/>
</dbReference>
<dbReference type="SUPFAM" id="SSF51445">
    <property type="entry name" value="(Trans)glycosidases"/>
    <property type="match status" value="1"/>
</dbReference>
<dbReference type="Pfam" id="PF02836">
    <property type="entry name" value="Glyco_hydro_2_C"/>
    <property type="match status" value="1"/>
</dbReference>
<dbReference type="PANTHER" id="PTHR42732">
    <property type="entry name" value="BETA-GALACTOSIDASE"/>
    <property type="match status" value="1"/>
</dbReference>
<sequence>MVFIIAGSWLNSCKSLPVANAIKTEGRQLLVNNQPFFIKGICYHPVPPNKTKRSFDRIEEDLDLMLKAGINTIRVYEPIQEKEVMDLIAEKGLFVIVGFGYNQGGQFDVLSGTYLDYVRSYKNHPAVLLWELGNEYNYHPEWFSGDIKNWYRAMNEAAKAIHAEDPAHPVTTAHGELPDKLALAMGTEIDIWGMNVYRWDKPGPIFDQWKQISTKPMYLSEAGGDSYMTYGSHGYDQGPNQKAQADANANILKAIFARKDIGSGVALFSYTDGWWKAGNPDKQDPGGFAPNSSGVPYDRTANEEYWGIVDLNRKQKEAFQVVKKYYTDEID</sequence>
<dbReference type="InterPro" id="IPR006103">
    <property type="entry name" value="Glyco_hydro_2_cat"/>
</dbReference>
<comment type="caution">
    <text evidence="2">The sequence shown here is derived from an EMBL/GenBank/DDBJ whole genome shotgun (WGS) entry which is preliminary data.</text>
</comment>
<dbReference type="Gene3D" id="3.20.20.80">
    <property type="entry name" value="Glycosidases"/>
    <property type="match status" value="1"/>
</dbReference>
<organism evidence="2 3">
    <name type="scientific">Aureicoccus marinus</name>
    <dbReference type="NCBI Taxonomy" id="754435"/>
    <lineage>
        <taxon>Bacteria</taxon>
        <taxon>Pseudomonadati</taxon>
        <taxon>Bacteroidota</taxon>
        <taxon>Flavobacteriia</taxon>
        <taxon>Flavobacteriales</taxon>
        <taxon>Flavobacteriaceae</taxon>
        <taxon>Aureicoccus</taxon>
    </lineage>
</organism>
<dbReference type="Proteomes" id="UP000239366">
    <property type="component" value="Unassembled WGS sequence"/>
</dbReference>
<name>A0A2S7T4A9_9FLAO</name>
<dbReference type="InterPro" id="IPR051913">
    <property type="entry name" value="GH2_Domain-Containing"/>
</dbReference>
<proteinExistence type="predicted"/>
<dbReference type="RefSeq" id="WP_105000377.1">
    <property type="nucleotide sequence ID" value="NZ_MQVX01000001.1"/>
</dbReference>
<gene>
    <name evidence="2" type="ORF">BST99_02385</name>
</gene>
<accession>A0A2S7T4A9</accession>
<keyword evidence="3" id="KW-1185">Reference proteome</keyword>
<dbReference type="InterPro" id="IPR017853">
    <property type="entry name" value="GH"/>
</dbReference>
<evidence type="ECO:0000259" key="1">
    <source>
        <dbReference type="Pfam" id="PF02836"/>
    </source>
</evidence>